<dbReference type="Pfam" id="PF01409">
    <property type="entry name" value="tRNA-synt_2d"/>
    <property type="match status" value="1"/>
</dbReference>
<dbReference type="GO" id="GO:0004826">
    <property type="term" value="F:phenylalanine-tRNA ligase activity"/>
    <property type="evidence" value="ECO:0007669"/>
    <property type="project" value="UniProtKB-UniRule"/>
</dbReference>
<comment type="similarity">
    <text evidence="2 13">Belongs to the class-II aminoacyl-tRNA synthetase family. Phe-tRNA synthetase alpha subunit type 1 subfamily.</text>
</comment>
<dbReference type="CDD" id="cd00496">
    <property type="entry name" value="PheRS_alpha_core"/>
    <property type="match status" value="1"/>
</dbReference>
<comment type="subunit">
    <text evidence="3 13">Tetramer of two alpha and two beta subunits.</text>
</comment>
<dbReference type="SUPFAM" id="SSF55681">
    <property type="entry name" value="Class II aaRS and biotin synthetases"/>
    <property type="match status" value="1"/>
</dbReference>
<dbReference type="PANTHER" id="PTHR11538">
    <property type="entry name" value="PHENYLALANYL-TRNA SYNTHETASE"/>
    <property type="match status" value="1"/>
</dbReference>
<feature type="binding site" evidence="13">
    <location>
        <position position="293"/>
    </location>
    <ligand>
        <name>Mg(2+)</name>
        <dbReference type="ChEBI" id="CHEBI:18420"/>
        <note>shared with beta subunit</note>
    </ligand>
</feature>
<comment type="catalytic activity">
    <reaction evidence="12 13">
        <text>tRNA(Phe) + L-phenylalanine + ATP = L-phenylalanyl-tRNA(Phe) + AMP + diphosphate + H(+)</text>
        <dbReference type="Rhea" id="RHEA:19413"/>
        <dbReference type="Rhea" id="RHEA-COMP:9668"/>
        <dbReference type="Rhea" id="RHEA-COMP:9699"/>
        <dbReference type="ChEBI" id="CHEBI:15378"/>
        <dbReference type="ChEBI" id="CHEBI:30616"/>
        <dbReference type="ChEBI" id="CHEBI:33019"/>
        <dbReference type="ChEBI" id="CHEBI:58095"/>
        <dbReference type="ChEBI" id="CHEBI:78442"/>
        <dbReference type="ChEBI" id="CHEBI:78531"/>
        <dbReference type="ChEBI" id="CHEBI:456215"/>
        <dbReference type="EC" id="6.1.1.20"/>
    </reaction>
</comment>
<evidence type="ECO:0000256" key="10">
    <source>
        <dbReference type="ARBA" id="ARBA00022917"/>
    </source>
</evidence>
<dbReference type="GO" id="GO:0005737">
    <property type="term" value="C:cytoplasm"/>
    <property type="evidence" value="ECO:0007669"/>
    <property type="project" value="UniProtKB-SubCell"/>
</dbReference>
<dbReference type="GO" id="GO:0006432">
    <property type="term" value="P:phenylalanyl-tRNA aminoacylation"/>
    <property type="evidence" value="ECO:0007669"/>
    <property type="project" value="UniProtKB-UniRule"/>
</dbReference>
<dbReference type="EMBL" id="QKZV01000009">
    <property type="protein sequence ID" value="PZX60655.1"/>
    <property type="molecule type" value="Genomic_DNA"/>
</dbReference>
<protein>
    <recommendedName>
        <fullName evidence="13">Phenylalanine--tRNA ligase alpha subunit</fullName>
        <ecNumber evidence="13">6.1.1.20</ecNumber>
    </recommendedName>
    <alternativeName>
        <fullName evidence="13">Phenylalanyl-tRNA synthetase alpha subunit</fullName>
        <shortName evidence="13">PheRS</shortName>
    </alternativeName>
</protein>
<evidence type="ECO:0000256" key="8">
    <source>
        <dbReference type="ARBA" id="ARBA00022840"/>
    </source>
</evidence>
<evidence type="ECO:0000256" key="1">
    <source>
        <dbReference type="ARBA" id="ARBA00004496"/>
    </source>
</evidence>
<evidence type="ECO:0000256" key="7">
    <source>
        <dbReference type="ARBA" id="ARBA00022741"/>
    </source>
</evidence>
<dbReference type="InterPro" id="IPR004188">
    <property type="entry name" value="Phe-tRNA_ligase_II_N"/>
</dbReference>
<dbReference type="InterPro" id="IPR045864">
    <property type="entry name" value="aa-tRNA-synth_II/BPL/LPL"/>
</dbReference>
<evidence type="ECO:0000256" key="12">
    <source>
        <dbReference type="ARBA" id="ARBA00049255"/>
    </source>
</evidence>
<dbReference type="InterPro" id="IPR006195">
    <property type="entry name" value="aa-tRNA-synth_II"/>
</dbReference>
<dbReference type="GO" id="GO:0000287">
    <property type="term" value="F:magnesium ion binding"/>
    <property type="evidence" value="ECO:0007669"/>
    <property type="project" value="UniProtKB-UniRule"/>
</dbReference>
<keyword evidence="8 13" id="KW-0067">ATP-binding</keyword>
<evidence type="ECO:0000256" key="6">
    <source>
        <dbReference type="ARBA" id="ARBA00022723"/>
    </source>
</evidence>
<keyword evidence="11 13" id="KW-0030">Aminoacyl-tRNA synthetase</keyword>
<dbReference type="PANTHER" id="PTHR11538:SF41">
    <property type="entry name" value="PHENYLALANINE--TRNA LIGASE, MITOCHONDRIAL"/>
    <property type="match status" value="1"/>
</dbReference>
<evidence type="ECO:0000256" key="9">
    <source>
        <dbReference type="ARBA" id="ARBA00022842"/>
    </source>
</evidence>
<keyword evidence="5 13" id="KW-0436">Ligase</keyword>
<evidence type="ECO:0000256" key="13">
    <source>
        <dbReference type="HAMAP-Rule" id="MF_00281"/>
    </source>
</evidence>
<dbReference type="InterPro" id="IPR002319">
    <property type="entry name" value="Phenylalanyl-tRNA_Synthase"/>
</dbReference>
<keyword evidence="7 13" id="KW-0547">Nucleotide-binding</keyword>
<dbReference type="Proteomes" id="UP000249720">
    <property type="component" value="Unassembled WGS sequence"/>
</dbReference>
<dbReference type="GO" id="GO:0005524">
    <property type="term" value="F:ATP binding"/>
    <property type="evidence" value="ECO:0007669"/>
    <property type="project" value="UniProtKB-UniRule"/>
</dbReference>
<dbReference type="InterPro" id="IPR022911">
    <property type="entry name" value="Phe_tRNA_ligase_alpha1_bac"/>
</dbReference>
<proteinExistence type="inferred from homology"/>
<gene>
    <name evidence="13" type="primary">pheS</name>
    <name evidence="15" type="ORF">LX80_02432</name>
</gene>
<accession>A0A2W7SCS4</accession>
<dbReference type="InterPro" id="IPR010978">
    <property type="entry name" value="tRNA-bd_arm"/>
</dbReference>
<keyword evidence="6 13" id="KW-0479">Metal-binding</keyword>
<dbReference type="FunFam" id="3.30.930.10:FF:000003">
    <property type="entry name" value="Phenylalanine--tRNA ligase alpha subunit"/>
    <property type="match status" value="1"/>
</dbReference>
<dbReference type="InterPro" id="IPR004529">
    <property type="entry name" value="Phe-tRNA-synth_IIc_asu"/>
</dbReference>
<dbReference type="Pfam" id="PF02912">
    <property type="entry name" value="Phe_tRNA-synt_N"/>
    <property type="match status" value="1"/>
</dbReference>
<comment type="subcellular location">
    <subcellularLocation>
        <location evidence="1 13">Cytoplasm</location>
    </subcellularLocation>
</comment>
<dbReference type="Gene3D" id="3.30.930.10">
    <property type="entry name" value="Bira Bifunctional Protein, Domain 2"/>
    <property type="match status" value="1"/>
</dbReference>
<evidence type="ECO:0000313" key="16">
    <source>
        <dbReference type="Proteomes" id="UP000249720"/>
    </source>
</evidence>
<evidence type="ECO:0000313" key="15">
    <source>
        <dbReference type="EMBL" id="PZX60655.1"/>
    </source>
</evidence>
<dbReference type="GO" id="GO:0000049">
    <property type="term" value="F:tRNA binding"/>
    <property type="evidence" value="ECO:0007669"/>
    <property type="project" value="InterPro"/>
</dbReference>
<reference evidence="15 16" key="1">
    <citation type="submission" date="2018-06" db="EMBL/GenBank/DDBJ databases">
        <title>Genomic Encyclopedia of Archaeal and Bacterial Type Strains, Phase II (KMG-II): from individual species to whole genera.</title>
        <authorList>
            <person name="Goeker M."/>
        </authorList>
    </citation>
    <scope>NUCLEOTIDE SEQUENCE [LARGE SCALE GENOMIC DNA]</scope>
    <source>
        <strain evidence="15 16">DSM 23241</strain>
    </source>
</reference>
<keyword evidence="10 13" id="KW-0648">Protein biosynthesis</keyword>
<comment type="cofactor">
    <cofactor evidence="13">
        <name>Mg(2+)</name>
        <dbReference type="ChEBI" id="CHEBI:18420"/>
    </cofactor>
    <text evidence="13">Binds 2 magnesium ions per tetramer.</text>
</comment>
<name>A0A2W7SCS4_9BACT</name>
<sequence>MANVGISIRIFYFLAFCSRNAADESSLVLWLILPILYLRPMEQLAAQIENYKKEVLAFTPQNAEEVEQFRIKYLGSKGLVKNLMAEMKNVPAEQKREAGQLLNEFKTLVENHFESFSSLQQNNHHSTQQIDITLPGNDIAIGSLHPLSIVRNKIIQIFQRLGFAVAEGPEIEDDWHNFGAMNLPEDHPARDMQDTFYINQNPAWLLRTHTSSVQARVMEQQKPPIRVICPGRVYRNETISARAHCFFHQVEGLYVDENVSFADLKQTLYFFVQEMFGHGTKIRFRPSYFPFTEPSAEMDISCLICGGKGCNVCKHTGWVEILGSGMVHPKVLENFNIDSNKYTGFAFGMGMERICQLKYRVNDLRLYSQNDVRFLQQFTAAL</sequence>
<dbReference type="AlphaFoldDB" id="A0A2W7SCS4"/>
<organism evidence="15 16">
    <name type="scientific">Hydrotalea sandarakina</name>
    <dbReference type="NCBI Taxonomy" id="1004304"/>
    <lineage>
        <taxon>Bacteria</taxon>
        <taxon>Pseudomonadati</taxon>
        <taxon>Bacteroidota</taxon>
        <taxon>Chitinophagia</taxon>
        <taxon>Chitinophagales</taxon>
        <taxon>Chitinophagaceae</taxon>
        <taxon>Hydrotalea</taxon>
    </lineage>
</organism>
<evidence type="ECO:0000256" key="4">
    <source>
        <dbReference type="ARBA" id="ARBA00022490"/>
    </source>
</evidence>
<evidence type="ECO:0000256" key="2">
    <source>
        <dbReference type="ARBA" id="ARBA00010207"/>
    </source>
</evidence>
<comment type="caution">
    <text evidence="15">The sequence shown here is derived from an EMBL/GenBank/DDBJ whole genome shotgun (WGS) entry which is preliminary data.</text>
</comment>
<evidence type="ECO:0000256" key="3">
    <source>
        <dbReference type="ARBA" id="ARBA00011209"/>
    </source>
</evidence>
<keyword evidence="9 13" id="KW-0460">Magnesium</keyword>
<dbReference type="EC" id="6.1.1.20" evidence="13"/>
<dbReference type="NCBIfam" id="TIGR00468">
    <property type="entry name" value="pheS"/>
    <property type="match status" value="1"/>
</dbReference>
<feature type="domain" description="Aminoacyl-transfer RNA synthetases class-II family profile" evidence="14">
    <location>
        <begin position="150"/>
        <end position="354"/>
    </location>
</feature>
<dbReference type="SUPFAM" id="SSF46589">
    <property type="entry name" value="tRNA-binding arm"/>
    <property type="match status" value="1"/>
</dbReference>
<keyword evidence="16" id="KW-1185">Reference proteome</keyword>
<evidence type="ECO:0000259" key="14">
    <source>
        <dbReference type="PROSITE" id="PS50862"/>
    </source>
</evidence>
<dbReference type="PROSITE" id="PS50862">
    <property type="entry name" value="AA_TRNA_LIGASE_II"/>
    <property type="match status" value="1"/>
</dbReference>
<evidence type="ECO:0000256" key="11">
    <source>
        <dbReference type="ARBA" id="ARBA00023146"/>
    </source>
</evidence>
<dbReference type="HAMAP" id="MF_00281">
    <property type="entry name" value="Phe_tRNA_synth_alpha1"/>
    <property type="match status" value="1"/>
</dbReference>
<keyword evidence="4 13" id="KW-0963">Cytoplasm</keyword>
<evidence type="ECO:0000256" key="5">
    <source>
        <dbReference type="ARBA" id="ARBA00022598"/>
    </source>
</evidence>